<evidence type="ECO:0000313" key="2">
    <source>
        <dbReference type="Proteomes" id="UP001286313"/>
    </source>
</evidence>
<dbReference type="EMBL" id="JAWQEG010002546">
    <property type="protein sequence ID" value="KAK3871228.1"/>
    <property type="molecule type" value="Genomic_DNA"/>
</dbReference>
<keyword evidence="2" id="KW-1185">Reference proteome</keyword>
<gene>
    <name evidence="1" type="ORF">Pcinc_023614</name>
</gene>
<proteinExistence type="predicted"/>
<name>A0AAE1FC63_PETCI</name>
<dbReference type="AlphaFoldDB" id="A0AAE1FC63"/>
<protein>
    <submittedName>
        <fullName evidence="1">Uncharacterized protein</fullName>
    </submittedName>
</protein>
<accession>A0AAE1FC63</accession>
<sequence length="215" mass="23317">MAPLYNGEAIVFKNPSLAHSGKCAACVHRTTSTIISSVGKWGVGLSKREGNEVEERLVLEMDRTTNSIHYPPRETGRPINFTYITNGCLLNQRQRTDHLASTATSRGAPVNIRTLGDGLIHKPSTTTTTTATNNSLIHKPSTTTSLIHKPFNTNNNNKSLIHKPSTTTTSLIHKPYTTTTTTNNNNSLIHKPSTTTCLIHNPSTTTTTTSPCTPA</sequence>
<dbReference type="Proteomes" id="UP001286313">
    <property type="component" value="Unassembled WGS sequence"/>
</dbReference>
<evidence type="ECO:0000313" key="1">
    <source>
        <dbReference type="EMBL" id="KAK3871228.1"/>
    </source>
</evidence>
<comment type="caution">
    <text evidence="1">The sequence shown here is derived from an EMBL/GenBank/DDBJ whole genome shotgun (WGS) entry which is preliminary data.</text>
</comment>
<organism evidence="1 2">
    <name type="scientific">Petrolisthes cinctipes</name>
    <name type="common">Flat porcelain crab</name>
    <dbReference type="NCBI Taxonomy" id="88211"/>
    <lineage>
        <taxon>Eukaryota</taxon>
        <taxon>Metazoa</taxon>
        <taxon>Ecdysozoa</taxon>
        <taxon>Arthropoda</taxon>
        <taxon>Crustacea</taxon>
        <taxon>Multicrustacea</taxon>
        <taxon>Malacostraca</taxon>
        <taxon>Eumalacostraca</taxon>
        <taxon>Eucarida</taxon>
        <taxon>Decapoda</taxon>
        <taxon>Pleocyemata</taxon>
        <taxon>Anomura</taxon>
        <taxon>Galatheoidea</taxon>
        <taxon>Porcellanidae</taxon>
        <taxon>Petrolisthes</taxon>
    </lineage>
</organism>
<reference evidence="1" key="1">
    <citation type="submission" date="2023-10" db="EMBL/GenBank/DDBJ databases">
        <title>Genome assemblies of two species of porcelain crab, Petrolisthes cinctipes and Petrolisthes manimaculis (Anomura: Porcellanidae).</title>
        <authorList>
            <person name="Angst P."/>
        </authorList>
    </citation>
    <scope>NUCLEOTIDE SEQUENCE</scope>
    <source>
        <strain evidence="1">PB745_01</strain>
        <tissue evidence="1">Gill</tissue>
    </source>
</reference>